<gene>
    <name evidence="2" type="ORF">FHX33_002261</name>
</gene>
<keyword evidence="1" id="KW-0472">Membrane</keyword>
<proteinExistence type="predicted"/>
<protein>
    <submittedName>
        <fullName evidence="2">Uncharacterized protein</fullName>
    </submittedName>
</protein>
<comment type="caution">
    <text evidence="2">The sequence shown here is derived from an EMBL/GenBank/DDBJ whole genome shotgun (WGS) entry which is preliminary data.</text>
</comment>
<feature type="transmembrane region" description="Helical" evidence="1">
    <location>
        <begin position="35"/>
        <end position="57"/>
    </location>
</feature>
<sequence>MTTLDHRLTATSPVPRVSSPGRRARGVLAAVAENAYLRLFAVLVVIAAGAALLAVGIAVVIDLIVPLFFGEQLAALAALFPRIGG</sequence>
<reference evidence="2 3" key="1">
    <citation type="submission" date="2020-08" db="EMBL/GenBank/DDBJ databases">
        <title>Sequencing the genomes of 1000 actinobacteria strains.</title>
        <authorList>
            <person name="Klenk H.-P."/>
        </authorList>
    </citation>
    <scope>NUCLEOTIDE SEQUENCE [LARGE SCALE GENOMIC DNA]</scope>
    <source>
        <strain evidence="2 3">DSM 20146</strain>
    </source>
</reference>
<evidence type="ECO:0000256" key="1">
    <source>
        <dbReference type="SAM" id="Phobius"/>
    </source>
</evidence>
<accession>A0A7W4UWG9</accession>
<evidence type="ECO:0000313" key="2">
    <source>
        <dbReference type="EMBL" id="MBB2967498.1"/>
    </source>
</evidence>
<dbReference type="RefSeq" id="WP_039924367.1">
    <property type="nucleotide sequence ID" value="NZ_JACHVP010000002.1"/>
</dbReference>
<evidence type="ECO:0000313" key="3">
    <source>
        <dbReference type="Proteomes" id="UP000538196"/>
    </source>
</evidence>
<dbReference type="AlphaFoldDB" id="A0A7W4UWG9"/>
<keyword evidence="1" id="KW-1133">Transmembrane helix</keyword>
<name>A0A7W4UWG9_LEIAQ</name>
<dbReference type="EMBL" id="JACHVP010000002">
    <property type="protein sequence ID" value="MBB2967498.1"/>
    <property type="molecule type" value="Genomic_DNA"/>
</dbReference>
<keyword evidence="1" id="KW-0812">Transmembrane</keyword>
<dbReference type="Proteomes" id="UP000538196">
    <property type="component" value="Unassembled WGS sequence"/>
</dbReference>
<organism evidence="2 3">
    <name type="scientific">Leifsonia aquatica</name>
    <name type="common">Corynebacterium aquaticum</name>
    <dbReference type="NCBI Taxonomy" id="144185"/>
    <lineage>
        <taxon>Bacteria</taxon>
        <taxon>Bacillati</taxon>
        <taxon>Actinomycetota</taxon>
        <taxon>Actinomycetes</taxon>
        <taxon>Micrococcales</taxon>
        <taxon>Microbacteriaceae</taxon>
        <taxon>Leifsonia</taxon>
    </lineage>
</organism>
<keyword evidence="3" id="KW-1185">Reference proteome</keyword>